<evidence type="ECO:0000256" key="2">
    <source>
        <dbReference type="ARBA" id="ARBA00022692"/>
    </source>
</evidence>
<evidence type="ECO:0000313" key="6">
    <source>
        <dbReference type="EMBL" id="PMD53190.1"/>
    </source>
</evidence>
<dbReference type="GO" id="GO:0022857">
    <property type="term" value="F:transmembrane transporter activity"/>
    <property type="evidence" value="ECO:0007669"/>
    <property type="project" value="InterPro"/>
</dbReference>
<name>A0A2J6SR10_9HELO</name>
<dbReference type="PANTHER" id="PTHR23502:SF164">
    <property type="entry name" value="MAJOR FACILITATOR SUPERFAMILY (MFS) PROFILE DOMAIN-CONTAINING PROTEIN"/>
    <property type="match status" value="1"/>
</dbReference>
<evidence type="ECO:0000256" key="4">
    <source>
        <dbReference type="ARBA" id="ARBA00023136"/>
    </source>
</evidence>
<dbReference type="GeneID" id="36583920"/>
<dbReference type="PANTHER" id="PTHR23502">
    <property type="entry name" value="MAJOR FACILITATOR SUPERFAMILY"/>
    <property type="match status" value="1"/>
</dbReference>
<keyword evidence="3 5" id="KW-1133">Transmembrane helix</keyword>
<evidence type="ECO:0000256" key="1">
    <source>
        <dbReference type="ARBA" id="ARBA00004141"/>
    </source>
</evidence>
<protein>
    <submittedName>
        <fullName evidence="6">Major facilitator superfamily transporter</fullName>
    </submittedName>
</protein>
<reference evidence="6 7" key="1">
    <citation type="submission" date="2016-04" db="EMBL/GenBank/DDBJ databases">
        <title>A degradative enzymes factory behind the ericoid mycorrhizal symbiosis.</title>
        <authorList>
            <consortium name="DOE Joint Genome Institute"/>
            <person name="Martino E."/>
            <person name="Morin E."/>
            <person name="Grelet G."/>
            <person name="Kuo A."/>
            <person name="Kohler A."/>
            <person name="Daghino S."/>
            <person name="Barry K."/>
            <person name="Choi C."/>
            <person name="Cichocki N."/>
            <person name="Clum A."/>
            <person name="Copeland A."/>
            <person name="Hainaut M."/>
            <person name="Haridas S."/>
            <person name="Labutti K."/>
            <person name="Lindquist E."/>
            <person name="Lipzen A."/>
            <person name="Khouja H.-R."/>
            <person name="Murat C."/>
            <person name="Ohm R."/>
            <person name="Olson A."/>
            <person name="Spatafora J."/>
            <person name="Veneault-Fourrey C."/>
            <person name="Henrissat B."/>
            <person name="Grigoriev I."/>
            <person name="Martin F."/>
            <person name="Perotto S."/>
        </authorList>
    </citation>
    <scope>NUCLEOTIDE SEQUENCE [LARGE SCALE GENOMIC DNA]</scope>
    <source>
        <strain evidence="6 7">E</strain>
    </source>
</reference>
<dbReference type="OrthoDB" id="268400at2759"/>
<keyword evidence="2 5" id="KW-0812">Transmembrane</keyword>
<dbReference type="SUPFAM" id="SSF103473">
    <property type="entry name" value="MFS general substrate transporter"/>
    <property type="match status" value="1"/>
</dbReference>
<dbReference type="AlphaFoldDB" id="A0A2J6SR10"/>
<dbReference type="RefSeq" id="XP_024730094.1">
    <property type="nucleotide sequence ID" value="XM_024875841.1"/>
</dbReference>
<feature type="transmembrane region" description="Helical" evidence="5">
    <location>
        <begin position="178"/>
        <end position="200"/>
    </location>
</feature>
<keyword evidence="7" id="KW-1185">Reference proteome</keyword>
<dbReference type="Gene3D" id="1.20.1250.20">
    <property type="entry name" value="MFS general substrate transporter like domains"/>
    <property type="match status" value="1"/>
</dbReference>
<organism evidence="6 7">
    <name type="scientific">Hyaloscypha bicolor E</name>
    <dbReference type="NCBI Taxonomy" id="1095630"/>
    <lineage>
        <taxon>Eukaryota</taxon>
        <taxon>Fungi</taxon>
        <taxon>Dikarya</taxon>
        <taxon>Ascomycota</taxon>
        <taxon>Pezizomycotina</taxon>
        <taxon>Leotiomycetes</taxon>
        <taxon>Helotiales</taxon>
        <taxon>Hyaloscyphaceae</taxon>
        <taxon>Hyaloscypha</taxon>
        <taxon>Hyaloscypha bicolor</taxon>
    </lineage>
</organism>
<dbReference type="Pfam" id="PF07690">
    <property type="entry name" value="MFS_1"/>
    <property type="match status" value="1"/>
</dbReference>
<evidence type="ECO:0000256" key="3">
    <source>
        <dbReference type="ARBA" id="ARBA00022989"/>
    </source>
</evidence>
<feature type="transmembrane region" description="Helical" evidence="5">
    <location>
        <begin position="417"/>
        <end position="443"/>
    </location>
</feature>
<feature type="transmembrane region" description="Helical" evidence="5">
    <location>
        <begin position="483"/>
        <end position="507"/>
    </location>
</feature>
<feature type="transmembrane region" description="Helical" evidence="5">
    <location>
        <begin position="119"/>
        <end position="136"/>
    </location>
</feature>
<dbReference type="InParanoid" id="A0A2J6SR10"/>
<dbReference type="InterPro" id="IPR011701">
    <property type="entry name" value="MFS"/>
</dbReference>
<comment type="subcellular location">
    <subcellularLocation>
        <location evidence="1">Membrane</location>
        <topology evidence="1">Multi-pass membrane protein</topology>
    </subcellularLocation>
</comment>
<feature type="transmembrane region" description="Helical" evidence="5">
    <location>
        <begin position="50"/>
        <end position="71"/>
    </location>
</feature>
<accession>A0A2J6SR10</accession>
<gene>
    <name evidence="6" type="ORF">K444DRAFT_541988</name>
</gene>
<evidence type="ECO:0000313" key="7">
    <source>
        <dbReference type="Proteomes" id="UP000235371"/>
    </source>
</evidence>
<dbReference type="EMBL" id="KZ613892">
    <property type="protein sequence ID" value="PMD53190.1"/>
    <property type="molecule type" value="Genomic_DNA"/>
</dbReference>
<sequence length="535" mass="59631">MTASILLKHASTDLSGSVFLIDGAGKILSLPIPSRSTRDPLNWSTRKRGFAIFSLIFFATVGLTQLLGLSLVYTSIAREYSTAVSPFRLEWYMTAPSLAMGLGGFLWVPLSLAIGRRPVFLLTSSILAVATIWASFTTSFQQILAAVCLQGLAVSLRFSSMLLMIIDLTFIYQRPQAIAMVWSLVTIFPLAFQVGIPAIIQVEWRTFYRMMIVPCGAAFLLAFFCYPETYFYRPAIAFNGHVLVQSATEKIQIYEGWEEVPGGKPLPNQPFQSRWRRWMSEYNFLTKMPGGWRNMGVCYIQIVMALTNPLIVWVALLNLLIFGGTIVILTTYASLLVHPPYAFSLLHASLSNLAIVIGALLAWPAAGIMTTQLCHRLVMRNGGVRDAEHYLPAFILPILSAPASLVIYGFAGERGWHWFWIFFSMGLNSFACVTLFTVTTLWVTEAFPRWAAPAMVIVGSGSYAASFALSFVMTPRLESQGFARTMCLIGILIFGVGSFAFPVAMWGRRYRYYVYGKWALHEGGSLRPQVRDMEV</sequence>
<dbReference type="STRING" id="1095630.A0A2J6SR10"/>
<feature type="transmembrane region" description="Helical" evidence="5">
    <location>
        <begin position="206"/>
        <end position="226"/>
    </location>
</feature>
<proteinExistence type="predicted"/>
<feature type="transmembrane region" description="Helical" evidence="5">
    <location>
        <begin position="142"/>
        <end position="166"/>
    </location>
</feature>
<keyword evidence="4 5" id="KW-0472">Membrane</keyword>
<feature type="transmembrane region" description="Helical" evidence="5">
    <location>
        <begin position="310"/>
        <end position="333"/>
    </location>
</feature>
<dbReference type="Proteomes" id="UP000235371">
    <property type="component" value="Unassembled WGS sequence"/>
</dbReference>
<dbReference type="InterPro" id="IPR036259">
    <property type="entry name" value="MFS_trans_sf"/>
</dbReference>
<feature type="transmembrane region" description="Helical" evidence="5">
    <location>
        <begin position="390"/>
        <end position="411"/>
    </location>
</feature>
<feature type="transmembrane region" description="Helical" evidence="5">
    <location>
        <begin position="450"/>
        <end position="471"/>
    </location>
</feature>
<dbReference type="GO" id="GO:0005886">
    <property type="term" value="C:plasma membrane"/>
    <property type="evidence" value="ECO:0007669"/>
    <property type="project" value="TreeGrafter"/>
</dbReference>
<feature type="transmembrane region" description="Helical" evidence="5">
    <location>
        <begin position="345"/>
        <end position="369"/>
    </location>
</feature>
<evidence type="ECO:0000256" key="5">
    <source>
        <dbReference type="SAM" id="Phobius"/>
    </source>
</evidence>
<feature type="transmembrane region" description="Helical" evidence="5">
    <location>
        <begin position="91"/>
        <end position="112"/>
    </location>
</feature>